<gene>
    <name evidence="4" type="ORF">EV659_103387</name>
</gene>
<evidence type="ECO:0000259" key="3">
    <source>
        <dbReference type="SMART" id="SM00833"/>
    </source>
</evidence>
<dbReference type="PANTHER" id="PTHR43603">
    <property type="entry name" value="COBW DOMAIN-CONTAINING PROTEIN DDB_G0274527"/>
    <property type="match status" value="1"/>
</dbReference>
<sequence length="493" mass="54335">MPAADTRLPVTVLSGFLGAGKTTLLNRVLNNREGRRVAVIVNDMSEVNIDVDLVREGTELSRSEEKLVEMSNGCICCTLRDDLLKEVRHLSEQGRFDYLLIESTGISEPLPVAATFGFRDEMGQSLSDVARLDTMVTVVDAVNLLKDYSSHDFLIDRGESLDEADDRSLVSLLTEQIEFADVVILNKVTDAGPERTDAARKIIRALNADAQIIQTDQSDVPAEAILDTGLFDFETAHEHPMWAKELYGFANHVPEDEEYGITSFVYNARAPFHPQRLYEVLNGDLPGTIRAKGHFWIATRPEWVVEFSLAGAISSVTPLGRALGRPPTGDRVHRGGPRPRGHLRAAERGADRYRRVHTRRLGRPARSLSDLAARGGGMSFVREIVKNASIAVGVADTIEELSALHRPGCAAVIWRRQPLTGVQSWIDGLDPDVLPRAWVILRPDAVRDAALEVCDASGIPAGPERDRFVDDIAALADIFAGLIKARWLRLRSC</sequence>
<dbReference type="Gene3D" id="3.40.50.300">
    <property type="entry name" value="P-loop containing nucleotide triphosphate hydrolases"/>
    <property type="match status" value="1"/>
</dbReference>
<dbReference type="AlphaFoldDB" id="A0A4R2PNI0"/>
<evidence type="ECO:0000256" key="2">
    <source>
        <dbReference type="SAM" id="MobiDB-lite"/>
    </source>
</evidence>
<dbReference type="InterPro" id="IPR014955">
    <property type="entry name" value="DUF1826"/>
</dbReference>
<evidence type="ECO:0000256" key="1">
    <source>
        <dbReference type="ARBA" id="ARBA00045658"/>
    </source>
</evidence>
<dbReference type="InterPro" id="IPR027417">
    <property type="entry name" value="P-loop_NTPase"/>
</dbReference>
<evidence type="ECO:0000313" key="4">
    <source>
        <dbReference type="EMBL" id="TCP36494.1"/>
    </source>
</evidence>
<dbReference type="SMART" id="SM00833">
    <property type="entry name" value="CobW_C"/>
    <property type="match status" value="1"/>
</dbReference>
<dbReference type="CDD" id="cd03112">
    <property type="entry name" value="CobW-like"/>
    <property type="match status" value="1"/>
</dbReference>
<organism evidence="4 5">
    <name type="scientific">Rhodothalassium salexigens DSM 2132</name>
    <dbReference type="NCBI Taxonomy" id="1188247"/>
    <lineage>
        <taxon>Bacteria</taxon>
        <taxon>Pseudomonadati</taxon>
        <taxon>Pseudomonadota</taxon>
        <taxon>Alphaproteobacteria</taxon>
        <taxon>Rhodothalassiales</taxon>
        <taxon>Rhodothalassiaceae</taxon>
        <taxon>Rhodothalassium</taxon>
    </lineage>
</organism>
<evidence type="ECO:0000313" key="5">
    <source>
        <dbReference type="Proteomes" id="UP000295399"/>
    </source>
</evidence>
<dbReference type="PANTHER" id="PTHR43603:SF1">
    <property type="entry name" value="ZINC-REGULATED GTPASE METALLOPROTEIN ACTIVATOR 1"/>
    <property type="match status" value="1"/>
</dbReference>
<comment type="function">
    <text evidence="1">Zinc chaperone that directly transfers zinc cofactor to target proteins, thereby activating them. Zinc is transferred from the CXCC motif in the GTPase domain to the zinc binding site in target proteins in a process requiring GTP hydrolysis.</text>
</comment>
<dbReference type="Pfam" id="PF07683">
    <property type="entry name" value="CobW_C"/>
    <property type="match status" value="1"/>
</dbReference>
<feature type="compositionally biased region" description="Basic residues" evidence="2">
    <location>
        <begin position="334"/>
        <end position="343"/>
    </location>
</feature>
<dbReference type="InterPro" id="IPR051927">
    <property type="entry name" value="Zn_Chap_cDPG_Synth"/>
</dbReference>
<dbReference type="Proteomes" id="UP000295399">
    <property type="component" value="Unassembled WGS sequence"/>
</dbReference>
<protein>
    <submittedName>
        <fullName evidence="4">G3E family GTPase</fullName>
    </submittedName>
</protein>
<dbReference type="SUPFAM" id="SSF52540">
    <property type="entry name" value="P-loop containing nucleoside triphosphate hydrolases"/>
    <property type="match status" value="1"/>
</dbReference>
<dbReference type="InterPro" id="IPR003495">
    <property type="entry name" value="CobW/HypB/UreG_nucleotide-bd"/>
</dbReference>
<dbReference type="InParanoid" id="A0A4R2PNI0"/>
<dbReference type="EMBL" id="SLXO01000003">
    <property type="protein sequence ID" value="TCP36494.1"/>
    <property type="molecule type" value="Genomic_DNA"/>
</dbReference>
<keyword evidence="5" id="KW-1185">Reference proteome</keyword>
<dbReference type="InterPro" id="IPR011629">
    <property type="entry name" value="CobW-like_C"/>
</dbReference>
<proteinExistence type="predicted"/>
<accession>A0A4R2PNI0</accession>
<feature type="region of interest" description="Disordered" evidence="2">
    <location>
        <begin position="320"/>
        <end position="343"/>
    </location>
</feature>
<reference evidence="4 5" key="1">
    <citation type="submission" date="2019-03" db="EMBL/GenBank/DDBJ databases">
        <title>Genomic Encyclopedia of Type Strains, Phase IV (KMG-IV): sequencing the most valuable type-strain genomes for metagenomic binning, comparative biology and taxonomic classification.</title>
        <authorList>
            <person name="Goeker M."/>
        </authorList>
    </citation>
    <scope>NUCLEOTIDE SEQUENCE [LARGE SCALE GENOMIC DNA]</scope>
    <source>
        <strain evidence="4 5">DSM 2132</strain>
    </source>
</reference>
<name>A0A4R2PNI0_RHOSA</name>
<feature type="domain" description="CobW C-terminal" evidence="3">
    <location>
        <begin position="261"/>
        <end position="347"/>
    </location>
</feature>
<comment type="caution">
    <text evidence="4">The sequence shown here is derived from an EMBL/GenBank/DDBJ whole genome shotgun (WGS) entry which is preliminary data.</text>
</comment>
<dbReference type="Pfam" id="PF08856">
    <property type="entry name" value="DUF1826"/>
    <property type="match status" value="1"/>
</dbReference>
<dbReference type="Pfam" id="PF02492">
    <property type="entry name" value="cobW"/>
    <property type="match status" value="1"/>
</dbReference>